<accession>A0A565C109</accession>
<name>A0A565C109_9BRAS</name>
<proteinExistence type="predicted"/>
<dbReference type="AlphaFoldDB" id="A0A565C109"/>
<gene>
    <name evidence="1" type="ORF">ANE_LOCUS17773</name>
</gene>
<dbReference type="EMBL" id="CABITT030000006">
    <property type="protein sequence ID" value="VVB07329.1"/>
    <property type="molecule type" value="Genomic_DNA"/>
</dbReference>
<dbReference type="OrthoDB" id="4348522at2759"/>
<keyword evidence="2" id="KW-1185">Reference proteome</keyword>
<organism evidence="1 2">
    <name type="scientific">Arabis nemorensis</name>
    <dbReference type="NCBI Taxonomy" id="586526"/>
    <lineage>
        <taxon>Eukaryota</taxon>
        <taxon>Viridiplantae</taxon>
        <taxon>Streptophyta</taxon>
        <taxon>Embryophyta</taxon>
        <taxon>Tracheophyta</taxon>
        <taxon>Spermatophyta</taxon>
        <taxon>Magnoliopsida</taxon>
        <taxon>eudicotyledons</taxon>
        <taxon>Gunneridae</taxon>
        <taxon>Pentapetalae</taxon>
        <taxon>rosids</taxon>
        <taxon>malvids</taxon>
        <taxon>Brassicales</taxon>
        <taxon>Brassicaceae</taxon>
        <taxon>Arabideae</taxon>
        <taxon>Arabis</taxon>
    </lineage>
</organism>
<evidence type="ECO:0000313" key="2">
    <source>
        <dbReference type="Proteomes" id="UP000489600"/>
    </source>
</evidence>
<protein>
    <submittedName>
        <fullName evidence="1">Uncharacterized protein</fullName>
    </submittedName>
</protein>
<dbReference type="Proteomes" id="UP000489600">
    <property type="component" value="Unassembled WGS sequence"/>
</dbReference>
<sequence length="209" mass="23967">MGDSEGCGGYDYLFGEADAITKKIEEYHRNCGRIDDSPVPVVSWERSSESCRNRSRIDDSPEPVVPCERSSESYISPMIKYQLQNQPTMSLPFNSISSEHYSSQDISHMIYYHEYQNRPTMCSTRHECQNQPTMCNIRQISFWKRLISILVPWVMRFFVPRRPRSRPILVPVAANPPLRSTSGGYEPRPAHSSTPETITCTITVLSKNI</sequence>
<reference evidence="1" key="1">
    <citation type="submission" date="2019-07" db="EMBL/GenBank/DDBJ databases">
        <authorList>
            <person name="Dittberner H."/>
        </authorList>
    </citation>
    <scope>NUCLEOTIDE SEQUENCE [LARGE SCALE GENOMIC DNA]</scope>
</reference>
<evidence type="ECO:0000313" key="1">
    <source>
        <dbReference type="EMBL" id="VVB07329.1"/>
    </source>
</evidence>
<comment type="caution">
    <text evidence="1">The sequence shown here is derived from an EMBL/GenBank/DDBJ whole genome shotgun (WGS) entry which is preliminary data.</text>
</comment>